<dbReference type="Proteomes" id="UP000678393">
    <property type="component" value="Unassembled WGS sequence"/>
</dbReference>
<protein>
    <submittedName>
        <fullName evidence="2">Uncharacterized protein</fullName>
    </submittedName>
</protein>
<name>A0A8S4A707_9EUPU</name>
<accession>A0A8S4A707</accession>
<sequence>MQLILASVCLAAILHVVSGACPQNFDFVGQFCQADVVFKGRAVSGVSGVAIDTDGTQVISGSHDFRVNPYFKDNTGRRQRQVRVSRVYSQRDPCDSAFLQAGYSAYLIFARGNSSLTVPACGGVIPWPCVPRRTKRTLSTQTC</sequence>
<evidence type="ECO:0000313" key="2">
    <source>
        <dbReference type="EMBL" id="CAG5134796.1"/>
    </source>
</evidence>
<dbReference type="AlphaFoldDB" id="A0A8S4A707"/>
<feature type="signal peptide" evidence="1">
    <location>
        <begin position="1"/>
        <end position="19"/>
    </location>
</feature>
<reference evidence="2" key="1">
    <citation type="submission" date="2021-04" db="EMBL/GenBank/DDBJ databases">
        <authorList>
            <consortium name="Molecular Ecology Group"/>
        </authorList>
    </citation>
    <scope>NUCLEOTIDE SEQUENCE</scope>
</reference>
<comment type="caution">
    <text evidence="2">The sequence shown here is derived from an EMBL/GenBank/DDBJ whole genome shotgun (WGS) entry which is preliminary data.</text>
</comment>
<dbReference type="Gene3D" id="2.40.50.120">
    <property type="match status" value="1"/>
</dbReference>
<dbReference type="EMBL" id="CAJHNH020007579">
    <property type="protein sequence ID" value="CAG5134796.1"/>
    <property type="molecule type" value="Genomic_DNA"/>
</dbReference>
<evidence type="ECO:0000256" key="1">
    <source>
        <dbReference type="SAM" id="SignalP"/>
    </source>
</evidence>
<dbReference type="OrthoDB" id="6066433at2759"/>
<proteinExistence type="predicted"/>
<feature type="chain" id="PRO_5035868648" evidence="1">
    <location>
        <begin position="20"/>
        <end position="143"/>
    </location>
</feature>
<keyword evidence="1" id="KW-0732">Signal</keyword>
<evidence type="ECO:0000313" key="3">
    <source>
        <dbReference type="Proteomes" id="UP000678393"/>
    </source>
</evidence>
<organism evidence="2 3">
    <name type="scientific">Candidula unifasciata</name>
    <dbReference type="NCBI Taxonomy" id="100452"/>
    <lineage>
        <taxon>Eukaryota</taxon>
        <taxon>Metazoa</taxon>
        <taxon>Spiralia</taxon>
        <taxon>Lophotrochozoa</taxon>
        <taxon>Mollusca</taxon>
        <taxon>Gastropoda</taxon>
        <taxon>Heterobranchia</taxon>
        <taxon>Euthyneura</taxon>
        <taxon>Panpulmonata</taxon>
        <taxon>Eupulmonata</taxon>
        <taxon>Stylommatophora</taxon>
        <taxon>Helicina</taxon>
        <taxon>Helicoidea</taxon>
        <taxon>Geomitridae</taxon>
        <taxon>Candidula</taxon>
    </lineage>
</organism>
<dbReference type="InterPro" id="IPR008993">
    <property type="entry name" value="TIMP-like_OB-fold"/>
</dbReference>
<gene>
    <name evidence="2" type="ORF">CUNI_LOCUS20354</name>
</gene>
<dbReference type="SUPFAM" id="SSF50242">
    <property type="entry name" value="TIMP-like"/>
    <property type="match status" value="1"/>
</dbReference>
<keyword evidence="3" id="KW-1185">Reference proteome</keyword>